<evidence type="ECO:0000256" key="3">
    <source>
        <dbReference type="ARBA" id="ARBA00022692"/>
    </source>
</evidence>
<dbReference type="Pfam" id="PF02386">
    <property type="entry name" value="TrkH"/>
    <property type="match status" value="1"/>
</dbReference>
<evidence type="ECO:0000256" key="5">
    <source>
        <dbReference type="ARBA" id="ARBA00023065"/>
    </source>
</evidence>
<keyword evidence="10" id="KW-1185">Reference proteome</keyword>
<feature type="transmembrane region" description="Helical" evidence="7">
    <location>
        <begin position="34"/>
        <end position="56"/>
    </location>
</feature>
<dbReference type="GO" id="GO:0140107">
    <property type="term" value="F:high-affinity potassium ion transmembrane transporter activity"/>
    <property type="evidence" value="ECO:0007669"/>
    <property type="project" value="TreeGrafter"/>
</dbReference>
<comment type="caution">
    <text evidence="9">The sequence shown here is derived from an EMBL/GenBank/DDBJ whole genome shotgun (WGS) entry which is preliminary data.</text>
</comment>
<keyword evidence="7" id="KW-0633">Potassium transport</keyword>
<keyword evidence="5 7" id="KW-0406">Ion transport</keyword>
<dbReference type="OrthoDB" id="9999863at2759"/>
<name>A0A370TB40_9HELO</name>
<evidence type="ECO:0000256" key="8">
    <source>
        <dbReference type="SAM" id="MobiDB-lite"/>
    </source>
</evidence>
<feature type="transmembrane region" description="Helical" evidence="7">
    <location>
        <begin position="359"/>
        <end position="378"/>
    </location>
</feature>
<evidence type="ECO:0000313" key="10">
    <source>
        <dbReference type="Proteomes" id="UP000254866"/>
    </source>
</evidence>
<dbReference type="PIRSF" id="PIRSF002450">
    <property type="entry name" value="K+_transpter_TRK"/>
    <property type="match status" value="1"/>
</dbReference>
<accession>A0A370TB40</accession>
<dbReference type="GeneID" id="43602782"/>
<feature type="region of interest" description="Disordered" evidence="8">
    <location>
        <begin position="134"/>
        <end position="205"/>
    </location>
</feature>
<keyword evidence="2 7" id="KW-0813">Transport</keyword>
<proteinExistence type="inferred from homology"/>
<reference evidence="9 10" key="1">
    <citation type="journal article" date="2018" name="IMA Fungus">
        <title>IMA Genome-F 9: Draft genome sequence of Annulohypoxylon stygium, Aspergillus mulundensis, Berkeleyomyces basicola (syn. Thielaviopsis basicola), Ceratocystis smalleyi, two Cercospora beticola strains, Coleophoma cylindrospora, Fusarium fracticaudum, Phialophora cf. hyalina, and Morchella septimelata.</title>
        <authorList>
            <person name="Wingfield B.D."/>
            <person name="Bills G.F."/>
            <person name="Dong Y."/>
            <person name="Huang W."/>
            <person name="Nel W.J."/>
            <person name="Swalarsk-Parry B.S."/>
            <person name="Vaghefi N."/>
            <person name="Wilken P.M."/>
            <person name="An Z."/>
            <person name="de Beer Z.W."/>
            <person name="De Vos L."/>
            <person name="Chen L."/>
            <person name="Duong T.A."/>
            <person name="Gao Y."/>
            <person name="Hammerbacher A."/>
            <person name="Kikkert J.R."/>
            <person name="Li Y."/>
            <person name="Li H."/>
            <person name="Li K."/>
            <person name="Li Q."/>
            <person name="Liu X."/>
            <person name="Ma X."/>
            <person name="Naidoo K."/>
            <person name="Pethybridge S.J."/>
            <person name="Sun J."/>
            <person name="Steenkamp E.T."/>
            <person name="van der Nest M.A."/>
            <person name="van Wyk S."/>
            <person name="Wingfield M.J."/>
            <person name="Xiong C."/>
            <person name="Yue Q."/>
            <person name="Zhang X."/>
        </authorList>
    </citation>
    <scope>NUCLEOTIDE SEQUENCE [LARGE SCALE GENOMIC DNA]</scope>
    <source>
        <strain evidence="9 10">BP 5553</strain>
    </source>
</reference>
<dbReference type="AlphaFoldDB" id="A0A370TB40"/>
<dbReference type="EMBL" id="NPIC01000013">
    <property type="protein sequence ID" value="RDL31144.1"/>
    <property type="molecule type" value="Genomic_DNA"/>
</dbReference>
<feature type="region of interest" description="Disordered" evidence="8">
    <location>
        <begin position="260"/>
        <end position="284"/>
    </location>
</feature>
<feature type="transmembrane region" description="Helical" evidence="7">
    <location>
        <begin position="459"/>
        <end position="479"/>
    </location>
</feature>
<feature type="compositionally biased region" description="Polar residues" evidence="8">
    <location>
        <begin position="267"/>
        <end position="284"/>
    </location>
</feature>
<dbReference type="GO" id="GO:0030007">
    <property type="term" value="P:intracellular potassium ion homeostasis"/>
    <property type="evidence" value="ECO:0007669"/>
    <property type="project" value="UniProtKB-UniRule"/>
</dbReference>
<feature type="transmembrane region" description="Helical" evidence="7">
    <location>
        <begin position="631"/>
        <end position="650"/>
    </location>
</feature>
<sequence>MARSYRLVRNFSRRLKYPISNDQIRKIKFYLPPVNFISIHYIYIITTSLIASIIFWGSSSPSRSITYTDSLYTTVSSMTVTGLTTLDLNQLTTFQQILLGFLMMIGSTIFVTLGTVSIRKRAFEKRFRELPDQELIEEPGDMRDMQRSRTRHQTSLPSNRDLEAEKPIEHAGEQDDRRGGRESISRHYGPGMGFRSNDDANGMENYTGTSVTQNQDHIIQYAPSPSSQSKPRCRFLKFAGVGAHPYSTAYRPHIPNQLAHRQRGRTHNGSQSGTHGASQPSHFPTYLTKYTTGRNAQFHALSGAEREHLAGMEYRATVMLVYVVAVYFVAWQVFGAISLGAYMAHNNASLAADNGINPWWMGIFFGVSAFNSGGLSLLPTELIPFQNSIFTLIVVSVVTLAGNTAYPILLRLILWTMLKLLYLICPSDTQQSQHKATLRFLLRYPRRVYSILFPSRPSWWLLFMIICLTSIDWVAFELLNIGNPVVTRIPVGIRVLDGLFQAIAVPTSGQYVIDISSLRIGLQVLYAIMMYISAYPVVITMRHSNVYEERSLGLYGNDSSSSLDTNEDGYKFPTHPTTPNSTTDHGHRGTGLDFVYHQIRHQLAHDIWWIIAPIFLISCIEVSNYDRDPLTYSVFNIAFEVIAAYTVAGLTTGLPNQQYSFSGDWHTVSKLIMCAVMVRGRHRGLPTAIDPAVSLQGQRERLGAREEEDFRLRGRKLHLGKRRPSPGSAV</sequence>
<dbReference type="InterPro" id="IPR051143">
    <property type="entry name" value="TrkH_K-transport"/>
</dbReference>
<keyword evidence="7" id="KW-0630">Potassium</keyword>
<evidence type="ECO:0000256" key="7">
    <source>
        <dbReference type="PIRNR" id="PIRNR002450"/>
    </source>
</evidence>
<dbReference type="GO" id="GO:0005886">
    <property type="term" value="C:plasma membrane"/>
    <property type="evidence" value="ECO:0007669"/>
    <property type="project" value="InterPro"/>
</dbReference>
<dbReference type="GO" id="GO:1990573">
    <property type="term" value="P:potassium ion import across plasma membrane"/>
    <property type="evidence" value="ECO:0007669"/>
    <property type="project" value="TreeGrafter"/>
</dbReference>
<feature type="transmembrane region" description="Helical" evidence="7">
    <location>
        <begin position="97"/>
        <end position="118"/>
    </location>
</feature>
<keyword evidence="3 7" id="KW-0812">Transmembrane</keyword>
<evidence type="ECO:0000256" key="6">
    <source>
        <dbReference type="ARBA" id="ARBA00023136"/>
    </source>
</evidence>
<feature type="transmembrane region" description="Helical" evidence="7">
    <location>
        <begin position="316"/>
        <end position="339"/>
    </location>
</feature>
<feature type="compositionally biased region" description="Basic and acidic residues" evidence="8">
    <location>
        <begin position="160"/>
        <end position="185"/>
    </location>
</feature>
<keyword evidence="6 7" id="KW-0472">Membrane</keyword>
<dbReference type="RefSeq" id="XP_031865393.1">
    <property type="nucleotide sequence ID" value="XM_032018556.1"/>
</dbReference>
<dbReference type="PANTHER" id="PTHR31064">
    <property type="entry name" value="POTASSIUM TRANSPORT PROTEIN DDB_G0292412-RELATED"/>
    <property type="match status" value="1"/>
</dbReference>
<dbReference type="InterPro" id="IPR003445">
    <property type="entry name" value="Cat_transpt"/>
</dbReference>
<evidence type="ECO:0000256" key="1">
    <source>
        <dbReference type="ARBA" id="ARBA00004141"/>
    </source>
</evidence>
<feature type="transmembrane region" description="Helical" evidence="7">
    <location>
        <begin position="607"/>
        <end position="625"/>
    </location>
</feature>
<feature type="transmembrane region" description="Helical" evidence="7">
    <location>
        <begin position="390"/>
        <end position="414"/>
    </location>
</feature>
<evidence type="ECO:0000313" key="9">
    <source>
        <dbReference type="EMBL" id="RDL31144.1"/>
    </source>
</evidence>
<organism evidence="9 10">
    <name type="scientific">Venustampulla echinocandica</name>
    <dbReference type="NCBI Taxonomy" id="2656787"/>
    <lineage>
        <taxon>Eukaryota</taxon>
        <taxon>Fungi</taxon>
        <taxon>Dikarya</taxon>
        <taxon>Ascomycota</taxon>
        <taxon>Pezizomycotina</taxon>
        <taxon>Leotiomycetes</taxon>
        <taxon>Helotiales</taxon>
        <taxon>Pleuroascaceae</taxon>
        <taxon>Venustampulla</taxon>
    </lineage>
</organism>
<dbReference type="Proteomes" id="UP000254866">
    <property type="component" value="Unassembled WGS sequence"/>
</dbReference>
<gene>
    <name evidence="9" type="ORF">BP5553_09933</name>
</gene>
<dbReference type="InterPro" id="IPR015958">
    <property type="entry name" value="Trk1_fungi"/>
</dbReference>
<feature type="transmembrane region" description="Helical" evidence="7">
    <location>
        <begin position="524"/>
        <end position="541"/>
    </location>
</feature>
<keyword evidence="4 7" id="KW-1133">Transmembrane helix</keyword>
<dbReference type="PANTHER" id="PTHR31064:SF37">
    <property type="entry name" value="TRANSPORTER, PUTATIVE (EUROFUNG)-RELATED"/>
    <property type="match status" value="1"/>
</dbReference>
<dbReference type="STRING" id="2656787.A0A370TB40"/>
<comment type="subcellular location">
    <subcellularLocation>
        <location evidence="1">Membrane</location>
        <topology evidence="1">Multi-pass membrane protein</topology>
    </subcellularLocation>
</comment>
<evidence type="ECO:0000256" key="2">
    <source>
        <dbReference type="ARBA" id="ARBA00022448"/>
    </source>
</evidence>
<comment type="similarity">
    <text evidence="7">Belongs to the TrkH potassium transport family.</text>
</comment>
<evidence type="ECO:0000256" key="4">
    <source>
        <dbReference type="ARBA" id="ARBA00022989"/>
    </source>
</evidence>
<protein>
    <recommendedName>
        <fullName evidence="7">Potassium transport protein</fullName>
    </recommendedName>
</protein>